<evidence type="ECO:0000259" key="13">
    <source>
        <dbReference type="PROSITE" id="PS01124"/>
    </source>
</evidence>
<evidence type="ECO:0000256" key="1">
    <source>
        <dbReference type="ARBA" id="ARBA00001947"/>
    </source>
</evidence>
<protein>
    <recommendedName>
        <fullName evidence="13">HTH araC/xylS-type domain-containing protein</fullName>
    </recommendedName>
</protein>
<dbReference type="AlphaFoldDB" id="A0A4Y8PXN8"/>
<dbReference type="GO" id="GO:0008168">
    <property type="term" value="F:methyltransferase activity"/>
    <property type="evidence" value="ECO:0007669"/>
    <property type="project" value="UniProtKB-KW"/>
</dbReference>
<keyword evidence="2" id="KW-0489">Methyltransferase</keyword>
<proteinExistence type="predicted"/>
<evidence type="ECO:0000256" key="2">
    <source>
        <dbReference type="ARBA" id="ARBA00022603"/>
    </source>
</evidence>
<keyword evidence="10" id="KW-0804">Transcription</keyword>
<keyword evidence="5" id="KW-0227">DNA damage</keyword>
<evidence type="ECO:0000256" key="6">
    <source>
        <dbReference type="ARBA" id="ARBA00022833"/>
    </source>
</evidence>
<dbReference type="InterPro" id="IPR020449">
    <property type="entry name" value="Tscrpt_reg_AraC-type_HTH"/>
</dbReference>
<dbReference type="GO" id="GO:0006281">
    <property type="term" value="P:DNA repair"/>
    <property type="evidence" value="ECO:0007669"/>
    <property type="project" value="UniProtKB-KW"/>
</dbReference>
<dbReference type="Pfam" id="PF02805">
    <property type="entry name" value="Ada_Zn_binding"/>
    <property type="match status" value="1"/>
</dbReference>
<gene>
    <name evidence="14" type="ORF">B5M42_17425</name>
</gene>
<dbReference type="PRINTS" id="PR00032">
    <property type="entry name" value="HTHARAC"/>
</dbReference>
<dbReference type="Proteomes" id="UP000298246">
    <property type="component" value="Unassembled WGS sequence"/>
</dbReference>
<dbReference type="OrthoDB" id="9802228at2"/>
<dbReference type="SMART" id="SM00342">
    <property type="entry name" value="HTH_ARAC"/>
    <property type="match status" value="1"/>
</dbReference>
<evidence type="ECO:0000256" key="5">
    <source>
        <dbReference type="ARBA" id="ARBA00022763"/>
    </source>
</evidence>
<dbReference type="PROSITE" id="PS00041">
    <property type="entry name" value="HTH_ARAC_FAMILY_1"/>
    <property type="match status" value="1"/>
</dbReference>
<dbReference type="SUPFAM" id="SSF46689">
    <property type="entry name" value="Homeodomain-like"/>
    <property type="match status" value="2"/>
</dbReference>
<comment type="cofactor">
    <cofactor evidence="1">
        <name>Zn(2+)</name>
        <dbReference type="ChEBI" id="CHEBI:29105"/>
    </cofactor>
</comment>
<dbReference type="Pfam" id="PF12833">
    <property type="entry name" value="HTH_18"/>
    <property type="match status" value="1"/>
</dbReference>
<evidence type="ECO:0000256" key="12">
    <source>
        <dbReference type="SAM" id="MobiDB-lite"/>
    </source>
</evidence>
<dbReference type="Gene3D" id="3.40.10.10">
    <property type="entry name" value="DNA Methylphosphotriester Repair Domain"/>
    <property type="match status" value="1"/>
</dbReference>
<reference evidence="14 15" key="1">
    <citation type="submission" date="2017-03" db="EMBL/GenBank/DDBJ databases">
        <title>Isolation of Levoglucosan Utilizing Bacteria.</title>
        <authorList>
            <person name="Arya A.S."/>
        </authorList>
    </citation>
    <scope>NUCLEOTIDE SEQUENCE [LARGE SCALE GENOMIC DNA]</scope>
    <source>
        <strain evidence="14 15">MEC069</strain>
    </source>
</reference>
<keyword evidence="7" id="KW-0805">Transcription regulation</keyword>
<dbReference type="InterPro" id="IPR035451">
    <property type="entry name" value="Ada-like_dom_sf"/>
</dbReference>
<dbReference type="InterPro" id="IPR018062">
    <property type="entry name" value="HTH_AraC-typ_CS"/>
</dbReference>
<dbReference type="InterPro" id="IPR018060">
    <property type="entry name" value="HTH_AraC"/>
</dbReference>
<dbReference type="SUPFAM" id="SSF57884">
    <property type="entry name" value="Ada DNA repair protein, N-terminal domain (N-Ada 10)"/>
    <property type="match status" value="1"/>
</dbReference>
<dbReference type="PROSITE" id="PS01124">
    <property type="entry name" value="HTH_ARAC_FAMILY_2"/>
    <property type="match status" value="1"/>
</dbReference>
<evidence type="ECO:0000256" key="4">
    <source>
        <dbReference type="ARBA" id="ARBA00022723"/>
    </source>
</evidence>
<name>A0A4Y8PXN8_9BACL</name>
<dbReference type="RefSeq" id="WP_134755090.1">
    <property type="nucleotide sequence ID" value="NZ_MYFO02000015.1"/>
</dbReference>
<keyword evidence="9" id="KW-0010">Activator</keyword>
<feature type="domain" description="HTH araC/xylS-type" evidence="13">
    <location>
        <begin position="95"/>
        <end position="193"/>
    </location>
</feature>
<evidence type="ECO:0000256" key="3">
    <source>
        <dbReference type="ARBA" id="ARBA00022679"/>
    </source>
</evidence>
<evidence type="ECO:0000256" key="7">
    <source>
        <dbReference type="ARBA" id="ARBA00023015"/>
    </source>
</evidence>
<dbReference type="EMBL" id="MYFO01000025">
    <property type="protein sequence ID" value="TFE85531.1"/>
    <property type="molecule type" value="Genomic_DNA"/>
</dbReference>
<keyword evidence="4" id="KW-0479">Metal-binding</keyword>
<keyword evidence="3" id="KW-0808">Transferase</keyword>
<evidence type="ECO:0000256" key="11">
    <source>
        <dbReference type="ARBA" id="ARBA00023204"/>
    </source>
</evidence>
<feature type="region of interest" description="Disordered" evidence="12">
    <location>
        <begin position="188"/>
        <end position="222"/>
    </location>
</feature>
<dbReference type="InterPro" id="IPR050204">
    <property type="entry name" value="AraC_XylS_family_regulators"/>
</dbReference>
<dbReference type="GO" id="GO:0003700">
    <property type="term" value="F:DNA-binding transcription factor activity"/>
    <property type="evidence" value="ECO:0007669"/>
    <property type="project" value="InterPro"/>
</dbReference>
<dbReference type="Gene3D" id="1.10.10.60">
    <property type="entry name" value="Homeodomain-like"/>
    <property type="match status" value="2"/>
</dbReference>
<sequence length="222" mass="24301">MNHKRPLQLALSAEQSGRLYVAVLERDTAYDGIYIMGVCTTGICCRLSCRSRTPKPEHIVFYAGVREAVADGFRPCKRCRPESGGALSPDLTLVAEAKRLIGQRLNQPFTLTELAALLNLSAFHLQRVFSRACGQSPAQYALELRIAEARRLLAHSKEPMAAIARQVGFRSASYFAAAFQRITGSTPSAYREQASLPEPAGDGSLHRTERAAPDSSIRPDNP</sequence>
<keyword evidence="15" id="KW-1185">Reference proteome</keyword>
<organism evidence="14 15">
    <name type="scientific">Paenibacillus athensensis</name>
    <dbReference type="NCBI Taxonomy" id="1967502"/>
    <lineage>
        <taxon>Bacteria</taxon>
        <taxon>Bacillati</taxon>
        <taxon>Bacillota</taxon>
        <taxon>Bacilli</taxon>
        <taxon>Bacillales</taxon>
        <taxon>Paenibacillaceae</taxon>
        <taxon>Paenibacillus</taxon>
    </lineage>
</organism>
<dbReference type="GO" id="GO:0032259">
    <property type="term" value="P:methylation"/>
    <property type="evidence" value="ECO:0007669"/>
    <property type="project" value="UniProtKB-KW"/>
</dbReference>
<dbReference type="GO" id="GO:0043565">
    <property type="term" value="F:sequence-specific DNA binding"/>
    <property type="evidence" value="ECO:0007669"/>
    <property type="project" value="InterPro"/>
</dbReference>
<dbReference type="InterPro" id="IPR004026">
    <property type="entry name" value="Ada_DNA_repair_Zn-bd"/>
</dbReference>
<evidence type="ECO:0000256" key="10">
    <source>
        <dbReference type="ARBA" id="ARBA00023163"/>
    </source>
</evidence>
<dbReference type="InterPro" id="IPR009057">
    <property type="entry name" value="Homeodomain-like_sf"/>
</dbReference>
<evidence type="ECO:0000313" key="15">
    <source>
        <dbReference type="Proteomes" id="UP000298246"/>
    </source>
</evidence>
<dbReference type="PANTHER" id="PTHR46796">
    <property type="entry name" value="HTH-TYPE TRANSCRIPTIONAL ACTIVATOR RHAS-RELATED"/>
    <property type="match status" value="1"/>
</dbReference>
<keyword evidence="11" id="KW-0234">DNA repair</keyword>
<keyword evidence="6" id="KW-0862">Zinc</keyword>
<keyword evidence="8" id="KW-0238">DNA-binding</keyword>
<evidence type="ECO:0000256" key="8">
    <source>
        <dbReference type="ARBA" id="ARBA00023125"/>
    </source>
</evidence>
<accession>A0A4Y8PXN8</accession>
<comment type="caution">
    <text evidence="14">The sequence shown here is derived from an EMBL/GenBank/DDBJ whole genome shotgun (WGS) entry which is preliminary data.</text>
</comment>
<evidence type="ECO:0000313" key="14">
    <source>
        <dbReference type="EMBL" id="TFE85531.1"/>
    </source>
</evidence>
<dbReference type="GO" id="GO:0008270">
    <property type="term" value="F:zinc ion binding"/>
    <property type="evidence" value="ECO:0007669"/>
    <property type="project" value="InterPro"/>
</dbReference>
<evidence type="ECO:0000256" key="9">
    <source>
        <dbReference type="ARBA" id="ARBA00023159"/>
    </source>
</evidence>